<keyword evidence="4" id="KW-0472">Membrane</keyword>
<dbReference type="InterPro" id="IPR050465">
    <property type="entry name" value="UPF0194_transport"/>
</dbReference>
<dbReference type="AlphaFoldDB" id="A0A1U7CMP1"/>
<feature type="compositionally biased region" description="Gly residues" evidence="3">
    <location>
        <begin position="602"/>
        <end position="634"/>
    </location>
</feature>
<proteinExistence type="predicted"/>
<dbReference type="Gene3D" id="2.40.30.170">
    <property type="match status" value="1"/>
</dbReference>
<accession>A0A1U7CMP1</accession>
<dbReference type="Pfam" id="PF25975">
    <property type="entry name" value="CzcB_C"/>
    <property type="match status" value="1"/>
</dbReference>
<dbReference type="Proteomes" id="UP000186309">
    <property type="component" value="Chromosome"/>
</dbReference>
<comment type="subcellular location">
    <subcellularLocation>
        <location evidence="1">Cell envelope</location>
    </subcellularLocation>
</comment>
<dbReference type="Gene3D" id="2.40.420.20">
    <property type="match status" value="1"/>
</dbReference>
<dbReference type="InterPro" id="IPR058636">
    <property type="entry name" value="Beta-barrel_YknX"/>
</dbReference>
<dbReference type="EMBL" id="CP019082">
    <property type="protein sequence ID" value="APW60202.1"/>
    <property type="molecule type" value="Genomic_DNA"/>
</dbReference>
<dbReference type="PANTHER" id="PTHR32347">
    <property type="entry name" value="EFFLUX SYSTEM COMPONENT YKNX-RELATED"/>
    <property type="match status" value="1"/>
</dbReference>
<evidence type="ECO:0000259" key="6">
    <source>
        <dbReference type="Pfam" id="PF25990"/>
    </source>
</evidence>
<feature type="transmembrane region" description="Helical" evidence="4">
    <location>
        <begin position="38"/>
        <end position="57"/>
    </location>
</feature>
<feature type="region of interest" description="Disordered" evidence="3">
    <location>
        <begin position="596"/>
        <end position="634"/>
    </location>
</feature>
<feature type="region of interest" description="Disordered" evidence="3">
    <location>
        <begin position="1"/>
        <end position="29"/>
    </location>
</feature>
<name>A0A1U7CMP1_9BACT</name>
<evidence type="ECO:0000256" key="2">
    <source>
        <dbReference type="ARBA" id="ARBA00023054"/>
    </source>
</evidence>
<protein>
    <submittedName>
        <fullName evidence="7">Macrolide export protein MacA</fullName>
    </submittedName>
</protein>
<feature type="region of interest" description="Disordered" evidence="3">
    <location>
        <begin position="499"/>
        <end position="534"/>
    </location>
</feature>
<gene>
    <name evidence="7" type="primary">macA_5</name>
    <name evidence="7" type="ORF">BSF38_01668</name>
</gene>
<organism evidence="7 8">
    <name type="scientific">Paludisphaera borealis</name>
    <dbReference type="NCBI Taxonomy" id="1387353"/>
    <lineage>
        <taxon>Bacteria</taxon>
        <taxon>Pseudomonadati</taxon>
        <taxon>Planctomycetota</taxon>
        <taxon>Planctomycetia</taxon>
        <taxon>Isosphaerales</taxon>
        <taxon>Isosphaeraceae</taxon>
        <taxon>Paludisphaera</taxon>
    </lineage>
</organism>
<dbReference type="STRING" id="1387353.BSF38_01668"/>
<keyword evidence="8" id="KW-1185">Reference proteome</keyword>
<dbReference type="PANTHER" id="PTHR32347:SF23">
    <property type="entry name" value="BLL5650 PROTEIN"/>
    <property type="match status" value="1"/>
</dbReference>
<sequence length="634" mass="66738">MNFSLQNTEDPASAQAPVTRDLPALQRPKRRRPSLGKLLTLGLVASLAVAGVALVSVPGLSKPFRTLFAATSIEIVPHEIKLGALPITVTEKGALESSKNDDVSCLVEGQTTIIMILPEGTRVKKGQLVCELDSAALRDSLTNQKIATQGAEASYQQAKLTREVAEIAVKEYEEGVYLQDKATIKGEIKLAESEMARSEDRVAWAARMFEKGYVSRAQKVSEELNYQKAGFALEQAQGKLIVLDQFTKAKTIKELRSDVEKAHSDELAKEQTLKLERDKEAKYEKQIVNCKLYAPNDGLIVYANDAGRSFGSNAPQIEEGATVRERQKIFSLPDIANMQVNAKVHESQIDKITPNMQARIRVDAFADTELIGHVVDVAPLPDQTSFFSSDIKVYTTRIKIDKPLPGLRPGMNAEVVILVDRKEDVLSVPVQAILEYGGKDHVAVRTGDGYERKEVTLGATNDKFVEVTQGVSAGMFVALNPVVLLSDAEKRELFGAGRGASKKAWGGAEKGAPGAPGEAGKAGPAGALGAPGAPAGKTGDFAKAKAKGARKGGGAGGGIFAKIPAEDRAKLKGATEEERAAIFKKAGITEAEIEQMKQMRQNGGGGPGGGGGGGFGGGGGGGGGGAGGPGGGGN</sequence>
<dbReference type="InterPro" id="IPR058649">
    <property type="entry name" value="CzcB_C"/>
</dbReference>
<feature type="domain" description="CzcB-like C-terminal circularly permuted SH3-like" evidence="5">
    <location>
        <begin position="427"/>
        <end position="478"/>
    </location>
</feature>
<dbReference type="RefSeq" id="WP_076344673.1">
    <property type="nucleotide sequence ID" value="NZ_CP019082.1"/>
</dbReference>
<keyword evidence="2" id="KW-0175">Coiled coil</keyword>
<keyword evidence="4" id="KW-1133">Transmembrane helix</keyword>
<evidence type="ECO:0000259" key="5">
    <source>
        <dbReference type="Pfam" id="PF25975"/>
    </source>
</evidence>
<keyword evidence="4" id="KW-0812">Transmembrane</keyword>
<evidence type="ECO:0000256" key="4">
    <source>
        <dbReference type="SAM" id="Phobius"/>
    </source>
</evidence>
<evidence type="ECO:0000313" key="7">
    <source>
        <dbReference type="EMBL" id="APW60202.1"/>
    </source>
</evidence>
<feature type="compositionally biased region" description="Polar residues" evidence="3">
    <location>
        <begin position="1"/>
        <end position="10"/>
    </location>
</feature>
<evidence type="ECO:0000256" key="3">
    <source>
        <dbReference type="SAM" id="MobiDB-lite"/>
    </source>
</evidence>
<dbReference type="GO" id="GO:0030313">
    <property type="term" value="C:cell envelope"/>
    <property type="evidence" value="ECO:0007669"/>
    <property type="project" value="UniProtKB-SubCell"/>
</dbReference>
<evidence type="ECO:0000256" key="1">
    <source>
        <dbReference type="ARBA" id="ARBA00004196"/>
    </source>
</evidence>
<feature type="compositionally biased region" description="Low complexity" evidence="3">
    <location>
        <begin position="502"/>
        <end position="534"/>
    </location>
</feature>
<dbReference type="KEGG" id="pbor:BSF38_01668"/>
<feature type="domain" description="YknX-like beta-barrel" evidence="6">
    <location>
        <begin position="338"/>
        <end position="417"/>
    </location>
</feature>
<evidence type="ECO:0000313" key="8">
    <source>
        <dbReference type="Proteomes" id="UP000186309"/>
    </source>
</evidence>
<dbReference type="Pfam" id="PF25990">
    <property type="entry name" value="Beta-barrel_YknX"/>
    <property type="match status" value="1"/>
</dbReference>
<reference evidence="8" key="1">
    <citation type="submission" date="2016-12" db="EMBL/GenBank/DDBJ databases">
        <title>Comparative genomics of four Isosphaeraceae planctomycetes: a common pool of plasmids and glycoside hydrolase genes.</title>
        <authorList>
            <person name="Ivanova A."/>
        </authorList>
    </citation>
    <scope>NUCLEOTIDE SEQUENCE [LARGE SCALE GENOMIC DNA]</scope>
    <source>
        <strain evidence="8">PX4</strain>
    </source>
</reference>